<dbReference type="PANTHER" id="PTHR47447">
    <property type="entry name" value="OS03G0856100 PROTEIN"/>
    <property type="match status" value="1"/>
</dbReference>
<dbReference type="Pfam" id="PF13041">
    <property type="entry name" value="PPR_2"/>
    <property type="match status" value="2"/>
</dbReference>
<feature type="repeat" description="PPR" evidence="2">
    <location>
        <begin position="657"/>
        <end position="691"/>
    </location>
</feature>
<feature type="repeat" description="PPR" evidence="2">
    <location>
        <begin position="446"/>
        <end position="480"/>
    </location>
</feature>
<evidence type="ECO:0000256" key="4">
    <source>
        <dbReference type="SAM" id="Phobius"/>
    </source>
</evidence>
<dbReference type="InterPro" id="IPR007473">
    <property type="entry name" value="RlmJ"/>
</dbReference>
<feature type="repeat" description="PPR" evidence="2">
    <location>
        <begin position="272"/>
        <end position="306"/>
    </location>
</feature>
<feature type="transmembrane region" description="Helical" evidence="4">
    <location>
        <begin position="1291"/>
        <end position="1316"/>
    </location>
</feature>
<feature type="repeat" description="PPR" evidence="2">
    <location>
        <begin position="622"/>
        <end position="656"/>
    </location>
</feature>
<evidence type="ECO:0000256" key="3">
    <source>
        <dbReference type="SAM" id="MobiDB-lite"/>
    </source>
</evidence>
<proteinExistence type="predicted"/>
<comment type="caution">
    <text evidence="5">The sequence shown here is derived from an EMBL/GenBank/DDBJ whole genome shotgun (WGS) entry which is preliminary data.</text>
</comment>
<dbReference type="PANTHER" id="PTHR47447:SF17">
    <property type="entry name" value="OS12G0638900 PROTEIN"/>
    <property type="match status" value="1"/>
</dbReference>
<dbReference type="EMBL" id="LSRX01001132">
    <property type="protein sequence ID" value="OLP83205.1"/>
    <property type="molecule type" value="Genomic_DNA"/>
</dbReference>
<feature type="repeat" description="PPR" evidence="2">
    <location>
        <begin position="550"/>
        <end position="585"/>
    </location>
</feature>
<name>A0A1Q9CJX3_SYMMI</name>
<keyword evidence="6" id="KW-1185">Reference proteome</keyword>
<feature type="compositionally biased region" description="Acidic residues" evidence="3">
    <location>
        <begin position="180"/>
        <end position="189"/>
    </location>
</feature>
<feature type="transmembrane region" description="Helical" evidence="4">
    <location>
        <begin position="1163"/>
        <end position="1184"/>
    </location>
</feature>
<accession>A0A1Q9CJX3</accession>
<dbReference type="PROSITE" id="PS51375">
    <property type="entry name" value="PPR"/>
    <property type="match status" value="7"/>
</dbReference>
<keyword evidence="1" id="KW-0677">Repeat</keyword>
<keyword evidence="4" id="KW-1133">Transmembrane helix</keyword>
<feature type="repeat" description="PPR" evidence="2">
    <location>
        <begin position="586"/>
        <end position="621"/>
    </location>
</feature>
<gene>
    <name evidence="5" type="ORF">AK812_SmicGene36053</name>
</gene>
<feature type="region of interest" description="Disordered" evidence="3">
    <location>
        <begin position="1077"/>
        <end position="1112"/>
    </location>
</feature>
<evidence type="ECO:0000256" key="1">
    <source>
        <dbReference type="ARBA" id="ARBA00022737"/>
    </source>
</evidence>
<dbReference type="Gene3D" id="3.40.50.150">
    <property type="entry name" value="Vaccinia Virus protein VP39"/>
    <property type="match status" value="1"/>
</dbReference>
<dbReference type="SUPFAM" id="SSF53335">
    <property type="entry name" value="S-adenosyl-L-methionine-dependent methyltransferases"/>
    <property type="match status" value="1"/>
</dbReference>
<dbReference type="Proteomes" id="UP000186817">
    <property type="component" value="Unassembled WGS sequence"/>
</dbReference>
<dbReference type="NCBIfam" id="TIGR00756">
    <property type="entry name" value="PPR"/>
    <property type="match status" value="3"/>
</dbReference>
<feature type="region of interest" description="Disordered" evidence="3">
    <location>
        <begin position="175"/>
        <end position="197"/>
    </location>
</feature>
<dbReference type="Pfam" id="PF04378">
    <property type="entry name" value="RsmJ"/>
    <property type="match status" value="1"/>
</dbReference>
<keyword evidence="4" id="KW-0472">Membrane</keyword>
<dbReference type="GO" id="GO:0008649">
    <property type="term" value="F:rRNA methyltransferase activity"/>
    <property type="evidence" value="ECO:0007669"/>
    <property type="project" value="InterPro"/>
</dbReference>
<feature type="transmembrane region" description="Helical" evidence="4">
    <location>
        <begin position="1223"/>
        <end position="1244"/>
    </location>
</feature>
<dbReference type="InterPro" id="IPR029063">
    <property type="entry name" value="SAM-dependent_MTases_sf"/>
</dbReference>
<protein>
    <submittedName>
        <fullName evidence="5">Pentatricopeptide repeat-containing protein, mitochondrial</fullName>
    </submittedName>
</protein>
<dbReference type="Pfam" id="PF13812">
    <property type="entry name" value="PPR_3"/>
    <property type="match status" value="3"/>
</dbReference>
<evidence type="ECO:0000313" key="5">
    <source>
        <dbReference type="EMBL" id="OLP83205.1"/>
    </source>
</evidence>
<feature type="repeat" description="PPR" evidence="2">
    <location>
        <begin position="307"/>
        <end position="341"/>
    </location>
</feature>
<dbReference type="OrthoDB" id="408848at2759"/>
<evidence type="ECO:0000313" key="6">
    <source>
        <dbReference type="Proteomes" id="UP000186817"/>
    </source>
</evidence>
<reference evidence="5 6" key="1">
    <citation type="submission" date="2016-02" db="EMBL/GenBank/DDBJ databases">
        <title>Genome analysis of coral dinoflagellate symbionts highlights evolutionary adaptations to a symbiotic lifestyle.</title>
        <authorList>
            <person name="Aranda M."/>
            <person name="Li Y."/>
            <person name="Liew Y.J."/>
            <person name="Baumgarten S."/>
            <person name="Simakov O."/>
            <person name="Wilson M."/>
            <person name="Piel J."/>
            <person name="Ashoor H."/>
            <person name="Bougouffa S."/>
            <person name="Bajic V.B."/>
            <person name="Ryu T."/>
            <person name="Ravasi T."/>
            <person name="Bayer T."/>
            <person name="Micklem G."/>
            <person name="Kim H."/>
            <person name="Bhak J."/>
            <person name="Lajeunesse T.C."/>
            <person name="Voolstra C.R."/>
        </authorList>
    </citation>
    <scope>NUCLEOTIDE SEQUENCE [LARGE SCALE GENOMIC DNA]</scope>
    <source>
        <strain evidence="5 6">CCMP2467</strain>
    </source>
</reference>
<evidence type="ECO:0000256" key="2">
    <source>
        <dbReference type="PROSITE-ProRule" id="PRU00708"/>
    </source>
</evidence>
<dbReference type="InterPro" id="IPR011990">
    <property type="entry name" value="TPR-like_helical_dom_sf"/>
</dbReference>
<dbReference type="Gene3D" id="1.25.40.10">
    <property type="entry name" value="Tetratricopeptide repeat domain"/>
    <property type="match status" value="4"/>
</dbReference>
<dbReference type="GO" id="GO:0070475">
    <property type="term" value="P:rRNA base methylation"/>
    <property type="evidence" value="ECO:0007669"/>
    <property type="project" value="InterPro"/>
</dbReference>
<feature type="transmembrane region" description="Helical" evidence="4">
    <location>
        <begin position="1191"/>
        <end position="1211"/>
    </location>
</feature>
<sequence length="1376" mass="152235">MKSLGRCSGRCIVVFMTQASAEKESLAMLLFAQFGRIMPGPLQVGLLRALVTRLARAERPYLRQELVVVCARLLHEDLNGATSALASIEVQSSPPRNGLELLLSAWLTCAPDIRAKRARNVTLSAMCRLHEQCFKESPLRNCRVNEAALPDQLLRVLIAGLEFENDRCKRLREAEAEALQSEDDEDEEPGPEKGGKLLSDFLDLEDLEDSDGSDAGGDTFQMLHKLEQMLHRGLNPTCATLTSAISACGKGHEWESALSLLAQMPTLRLQPNVYSFSAAISSCEKGGQWQRAVALLAEMPERKIEANVYSFSSTLSALAQSTERQRALNLLGEMPARGIEPVIVSINAALDACGKDGCWQDALALLRGAERDSLQPAVVSYSAAINACGKSSEWVVALGLFFDMQTLAISPNTISYSAAISACEKEWQSALALWETLKYSPHAEVDIVGYSAVISACAKGSEWPLALQFLDEMRQGHLSPNVICYNAAASACGNAQMWAQALQVLAAMTWFRVLPSVRSYNTVISACDGERWELATGLFAQMQDEILQPDVVTYNSIIGVFERADHQWTNAAALLEEMAARDVEPSTTTFNTAMNAHFRDGNNVESVFALLRSMRARKLRPDVISFNTAIGVCEAGGHWQQAFQLLGDMRHLDVAPDLVSYNCLFNVCYASGRWEGLLEVVQDMVAHGIDGFTECRYDHLTQAGSSLDCFKHAVLISLLTSFTKEPGCFTYIDTHAGRGVYDLTMDGALQDSTFEHGIKLLDRAPNTCFTLTQYLAQLRSYNGVEGGGHLRHYLGSPALATRWLRPGDQAVCFELASTMYKDLALFFKSGIGSGRVKLIAENSYWWLLHHMEEDLQGNGLIFMDPPYEPYNEYTAWNLFLLRHLHEFSRFCVAVWYPSFTSDQMQSLYTQLFQLDVGDLLVAEFQLRKPSAASLTKSVVVILRPPEGMDATLKPLLAELGHLLQGPGASASSSVFWLSEWREESKIQYPAAMEEEITLPQVLSEIETLLTKLLAAHDVHVECRVAKRNESGEDYPSRIHSNFYAISAAPSLSNGVLHEPPAQTAALIHSASLPSIEPCQVEPRSRQRSVSFIEGQEEGGKKDKEEDFPSEASVASQRFDMHNAWRRLGEEQVSKASRCQSSLPSDTLNLRANDMSRQPSMARLWAVVAILSLVLHAAALPLVAFLPREIHWVDAISLTTALFWVMTLPVAAYRWTGHVSSSAAAFRAAAVETLLIALLLLDLAIPLPLELKTLCQGLQLTRLRHLPKLYALSGLPRSVRRWNRQHTREEHAISMFLINLVACAMFLHYTTCLWFAVGSLPDGWIAGSGLETLSVPEQYLKTIEWALSRMPASRTTENMLLSTQTERILASHSQDSD</sequence>
<organism evidence="5 6">
    <name type="scientific">Symbiodinium microadriaticum</name>
    <name type="common">Dinoflagellate</name>
    <name type="synonym">Zooxanthella microadriatica</name>
    <dbReference type="NCBI Taxonomy" id="2951"/>
    <lineage>
        <taxon>Eukaryota</taxon>
        <taxon>Sar</taxon>
        <taxon>Alveolata</taxon>
        <taxon>Dinophyceae</taxon>
        <taxon>Suessiales</taxon>
        <taxon>Symbiodiniaceae</taxon>
        <taxon>Symbiodinium</taxon>
    </lineage>
</organism>
<dbReference type="InterPro" id="IPR002885">
    <property type="entry name" value="PPR_rpt"/>
</dbReference>
<keyword evidence="4" id="KW-0812">Transmembrane</keyword>
<dbReference type="Pfam" id="PF01535">
    <property type="entry name" value="PPR"/>
    <property type="match status" value="1"/>
</dbReference>
<feature type="compositionally biased region" description="Basic and acidic residues" evidence="3">
    <location>
        <begin position="1097"/>
        <end position="1106"/>
    </location>
</feature>